<keyword evidence="2" id="KW-0472">Membrane</keyword>
<gene>
    <name evidence="3" type="ORF">AB0C36_16335</name>
</gene>
<feature type="compositionally biased region" description="Acidic residues" evidence="1">
    <location>
        <begin position="479"/>
        <end position="490"/>
    </location>
</feature>
<feature type="transmembrane region" description="Helical" evidence="2">
    <location>
        <begin position="20"/>
        <end position="39"/>
    </location>
</feature>
<dbReference type="RefSeq" id="WP_358354343.1">
    <property type="nucleotide sequence ID" value="NZ_JBEZFP010000036.1"/>
</dbReference>
<feature type="compositionally biased region" description="Pro residues" evidence="1">
    <location>
        <begin position="433"/>
        <end position="459"/>
    </location>
</feature>
<dbReference type="Proteomes" id="UP001551482">
    <property type="component" value="Unassembled WGS sequence"/>
</dbReference>
<dbReference type="EMBL" id="JBEZFP010000036">
    <property type="protein sequence ID" value="MEU8135073.1"/>
    <property type="molecule type" value="Genomic_DNA"/>
</dbReference>
<evidence type="ECO:0000256" key="1">
    <source>
        <dbReference type="SAM" id="MobiDB-lite"/>
    </source>
</evidence>
<keyword evidence="4" id="KW-1185">Reference proteome</keyword>
<evidence type="ECO:0000313" key="4">
    <source>
        <dbReference type="Proteomes" id="UP001551482"/>
    </source>
</evidence>
<keyword evidence="2" id="KW-1133">Transmembrane helix</keyword>
<feature type="compositionally biased region" description="Basic and acidic residues" evidence="1">
    <location>
        <begin position="491"/>
        <end position="504"/>
    </location>
</feature>
<evidence type="ECO:0000313" key="3">
    <source>
        <dbReference type="EMBL" id="MEU8135073.1"/>
    </source>
</evidence>
<feature type="compositionally biased region" description="Low complexity" evidence="1">
    <location>
        <begin position="536"/>
        <end position="555"/>
    </location>
</feature>
<proteinExistence type="predicted"/>
<reference evidence="3 4" key="1">
    <citation type="submission" date="2024-06" db="EMBL/GenBank/DDBJ databases">
        <title>The Natural Products Discovery Center: Release of the First 8490 Sequenced Strains for Exploring Actinobacteria Biosynthetic Diversity.</title>
        <authorList>
            <person name="Kalkreuter E."/>
            <person name="Kautsar S.A."/>
            <person name="Yang D."/>
            <person name="Bader C.D."/>
            <person name="Teijaro C.N."/>
            <person name="Fluegel L."/>
            <person name="Davis C.M."/>
            <person name="Simpson J.R."/>
            <person name="Lauterbach L."/>
            <person name="Steele A.D."/>
            <person name="Gui C."/>
            <person name="Meng S."/>
            <person name="Li G."/>
            <person name="Viehrig K."/>
            <person name="Ye F."/>
            <person name="Su P."/>
            <person name="Kiefer A.F."/>
            <person name="Nichols A."/>
            <person name="Cepeda A.J."/>
            <person name="Yan W."/>
            <person name="Fan B."/>
            <person name="Jiang Y."/>
            <person name="Adhikari A."/>
            <person name="Zheng C.-J."/>
            <person name="Schuster L."/>
            <person name="Cowan T.M."/>
            <person name="Smanski M.J."/>
            <person name="Chevrette M.G."/>
            <person name="De Carvalho L.P.S."/>
            <person name="Shen B."/>
        </authorList>
    </citation>
    <scope>NUCLEOTIDE SEQUENCE [LARGE SCALE GENOMIC DNA]</scope>
    <source>
        <strain evidence="3 4">NPDC048946</strain>
    </source>
</reference>
<protein>
    <submittedName>
        <fullName evidence="3">Uncharacterized protein</fullName>
    </submittedName>
</protein>
<organism evidence="3 4">
    <name type="scientific">Streptodolium elevatio</name>
    <dbReference type="NCBI Taxonomy" id="3157996"/>
    <lineage>
        <taxon>Bacteria</taxon>
        <taxon>Bacillati</taxon>
        <taxon>Actinomycetota</taxon>
        <taxon>Actinomycetes</taxon>
        <taxon>Kitasatosporales</taxon>
        <taxon>Streptomycetaceae</taxon>
        <taxon>Streptodolium</taxon>
    </lineage>
</organism>
<feature type="region of interest" description="Disordered" evidence="1">
    <location>
        <begin position="429"/>
        <end position="555"/>
    </location>
</feature>
<accession>A0ABV3DH33</accession>
<evidence type="ECO:0000256" key="2">
    <source>
        <dbReference type="SAM" id="Phobius"/>
    </source>
</evidence>
<sequence>MRNTDPFDFFQKHRDIIFRWSAILGIALVVFLIVRFFAMRLGGWRAAWRRLCREVALTAYAFSAPVRSWIRHRQSARRLVLALGAHATWRDAEQALKDARSAAAPAQPYAVYVDAASVTVLFAARDMPPASGIWQTDQEDPAAWTAPRTALPPVTADAGGVRPIVVALGEAGQSCVFLDLAIGPPTVAVEGEQRSRNALFQAVAAQVDARLPAPQAVIAEGVHADFAGEPVRAAYRTALATPPRLGIPAFLITAALPDPLPPELAEPPREVPEMRILLRGPGRGYVRTLLTDRHGRAAVPGTPLLVTCHALGAALAKVLPHIPPVLPPAPDPNADLGIAGADLFEEAVATARTEAPDAAGAAPAVADLFEETYEIGQTAEGPEVVVTATATRELFEEAGEAAGTRTGEEYVRLADVWEPTEAAAPALTMAADYPPPTGDPVDFLPPPSGMPFASFPPPGEYSSGPGPGPGPGVGAAAESESESEPEPEPEPEARPEPERAREPASRPTPRAPDDEEEESPPPAVSAADLAPEPSNGSSGARSRSSAGPGAGSPRP</sequence>
<comment type="caution">
    <text evidence="3">The sequence shown here is derived from an EMBL/GenBank/DDBJ whole genome shotgun (WGS) entry which is preliminary data.</text>
</comment>
<name>A0ABV3DH33_9ACTN</name>
<keyword evidence="2" id="KW-0812">Transmembrane</keyword>